<dbReference type="AlphaFoldDB" id="A0A4R4SZR0"/>
<comment type="caution">
    <text evidence="1">The sequence shown here is derived from an EMBL/GenBank/DDBJ whole genome shotgun (WGS) entry which is preliminary data.</text>
</comment>
<feature type="non-terminal residue" evidence="1">
    <location>
        <position position="55"/>
    </location>
</feature>
<evidence type="ECO:0000313" key="2">
    <source>
        <dbReference type="Proteomes" id="UP000295345"/>
    </source>
</evidence>
<accession>A0A4R4SZR0</accession>
<name>A0A4R4SZR0_9ACTN</name>
<protein>
    <submittedName>
        <fullName evidence="1">ATP-dependent DNA ligase</fullName>
        <ecNumber evidence="1">6.5.1.1</ecNumber>
    </submittedName>
</protein>
<keyword evidence="1" id="KW-0436">Ligase</keyword>
<dbReference type="EMBL" id="SMKI01000378">
    <property type="protein sequence ID" value="TDC68384.1"/>
    <property type="molecule type" value="Genomic_DNA"/>
</dbReference>
<proteinExistence type="predicted"/>
<dbReference type="EC" id="6.5.1.1" evidence="1"/>
<dbReference type="Proteomes" id="UP000295345">
    <property type="component" value="Unassembled WGS sequence"/>
</dbReference>
<keyword evidence="2" id="KW-1185">Reference proteome</keyword>
<organism evidence="1 2">
    <name type="scientific">Streptomyces hainanensis</name>
    <dbReference type="NCBI Taxonomy" id="402648"/>
    <lineage>
        <taxon>Bacteria</taxon>
        <taxon>Bacillati</taxon>
        <taxon>Actinomycetota</taxon>
        <taxon>Actinomycetes</taxon>
        <taxon>Kitasatosporales</taxon>
        <taxon>Streptomycetaceae</taxon>
        <taxon>Streptomyces</taxon>
    </lineage>
</organism>
<sequence length="55" mass="5714">MLLADVARTSREVAATRARTAKVAALARLLGATAPAEAPVVVTYLAGRLPQRKLG</sequence>
<dbReference type="GO" id="GO:0003910">
    <property type="term" value="F:DNA ligase (ATP) activity"/>
    <property type="evidence" value="ECO:0007669"/>
    <property type="project" value="UniProtKB-EC"/>
</dbReference>
<evidence type="ECO:0000313" key="1">
    <source>
        <dbReference type="EMBL" id="TDC68384.1"/>
    </source>
</evidence>
<reference evidence="1 2" key="1">
    <citation type="submission" date="2019-03" db="EMBL/GenBank/DDBJ databases">
        <title>Draft genome sequences of novel Actinobacteria.</title>
        <authorList>
            <person name="Sahin N."/>
            <person name="Ay H."/>
            <person name="Saygin H."/>
        </authorList>
    </citation>
    <scope>NUCLEOTIDE SEQUENCE [LARGE SCALE GENOMIC DNA]</scope>
    <source>
        <strain evidence="1 2">DSM 41900</strain>
    </source>
</reference>
<gene>
    <name evidence="1" type="primary">ligB</name>
    <name evidence="1" type="ORF">E1283_27480</name>
</gene>